<evidence type="ECO:0000256" key="1">
    <source>
        <dbReference type="SAM" id="MobiDB-lite"/>
    </source>
</evidence>
<keyword evidence="3" id="KW-1185">Reference proteome</keyword>
<gene>
    <name evidence="2" type="ORF">LPLAT_LOCUS11372</name>
</gene>
<feature type="compositionally biased region" description="Basic and acidic residues" evidence="1">
    <location>
        <begin position="1"/>
        <end position="22"/>
    </location>
</feature>
<sequence length="101" mass="11058">MLKSGGDHSQPRRWLSPKEGRKSNYRSRCAACSAKTTEGVSAGARIRIGCALDGHKMQPASAQRRCTAERGSFLLRGVVRKGSPVSGLRGLPRYTLRRTMN</sequence>
<evidence type="ECO:0000313" key="2">
    <source>
        <dbReference type="EMBL" id="CAL1685982.1"/>
    </source>
</evidence>
<dbReference type="EMBL" id="OZ034829">
    <property type="protein sequence ID" value="CAL1685982.1"/>
    <property type="molecule type" value="Genomic_DNA"/>
</dbReference>
<organism evidence="2 3">
    <name type="scientific">Lasius platythorax</name>
    <dbReference type="NCBI Taxonomy" id="488582"/>
    <lineage>
        <taxon>Eukaryota</taxon>
        <taxon>Metazoa</taxon>
        <taxon>Ecdysozoa</taxon>
        <taxon>Arthropoda</taxon>
        <taxon>Hexapoda</taxon>
        <taxon>Insecta</taxon>
        <taxon>Pterygota</taxon>
        <taxon>Neoptera</taxon>
        <taxon>Endopterygota</taxon>
        <taxon>Hymenoptera</taxon>
        <taxon>Apocrita</taxon>
        <taxon>Aculeata</taxon>
        <taxon>Formicoidea</taxon>
        <taxon>Formicidae</taxon>
        <taxon>Formicinae</taxon>
        <taxon>Lasius</taxon>
        <taxon>Lasius</taxon>
    </lineage>
</organism>
<protein>
    <submittedName>
        <fullName evidence="2">Uncharacterized protein</fullName>
    </submittedName>
</protein>
<evidence type="ECO:0000313" key="3">
    <source>
        <dbReference type="Proteomes" id="UP001497644"/>
    </source>
</evidence>
<reference evidence="2" key="1">
    <citation type="submission" date="2024-04" db="EMBL/GenBank/DDBJ databases">
        <authorList>
            <consortium name="Molecular Ecology Group"/>
        </authorList>
    </citation>
    <scope>NUCLEOTIDE SEQUENCE</scope>
</reference>
<proteinExistence type="predicted"/>
<dbReference type="AlphaFoldDB" id="A0AAV2P0D3"/>
<name>A0AAV2P0D3_9HYME</name>
<feature type="region of interest" description="Disordered" evidence="1">
    <location>
        <begin position="1"/>
        <end position="26"/>
    </location>
</feature>
<accession>A0AAV2P0D3</accession>
<dbReference type="Proteomes" id="UP001497644">
    <property type="component" value="Chromosome 6"/>
</dbReference>